<keyword evidence="1" id="KW-0645">Protease</keyword>
<gene>
    <name evidence="1" type="ORF">rsdtw13_39790</name>
</gene>
<dbReference type="EMBL" id="BROD01000001">
    <property type="protein sequence ID" value="GKX68721.1"/>
    <property type="molecule type" value="Genomic_DNA"/>
</dbReference>
<proteinExistence type="predicted"/>
<keyword evidence="1" id="KW-0378">Hydrolase</keyword>
<reference evidence="1" key="1">
    <citation type="journal article" date="2025" name="Int. J. Syst. Evol. Microbiol.">
        <title>Inconstantimicrobium mannanitabidum sp. nov., a novel member of the family Clostridiaceae isolated from anoxic soil under the treatment of reductive soil disinfestation.</title>
        <authorList>
            <person name="Ueki A."/>
            <person name="Tonouchi A."/>
            <person name="Honma S."/>
            <person name="Kaku N."/>
            <person name="Ueki K."/>
        </authorList>
    </citation>
    <scope>NUCLEOTIDE SEQUENCE</scope>
    <source>
        <strain evidence="1">TW13</strain>
    </source>
</reference>
<evidence type="ECO:0000313" key="2">
    <source>
        <dbReference type="Proteomes" id="UP001058074"/>
    </source>
</evidence>
<sequence length="384" mass="42259">MKRRLTAQSDRTINQSENTGGIKFKQSNHRRKAILFAKGFTIVIISTVFGTIAGLYVVNKYYPQTAKVQSIFKVTEKGNSYAVKQENMDKLAKSIVSISNSENGFKQNLTINTSGIIIRSNGYIISSYNAISKIDPIVVKIPSLGVNSYYKGKLIGFDDITDVAVIKIPKENLETPNIGTMYSLKVGDNVMSVGNSTGDDYLGFAVTGMINSLNKKIELEGKNDTDKISYNVIQTNAPISSENVGGALVDEYGEVIGLNSKYISDIYSKPPYNYVILINEVQDVANSLIDYGRVKRTSLGFDGVEIEDKYRKGIYVQNVESNGAAKKAGILPLDIILSIDGKEISTLDDITNCMKSHKAGDKIKCKILRRSKKIEVTIVLEEAK</sequence>
<protein>
    <submittedName>
        <fullName evidence="1">Serine protease</fullName>
    </submittedName>
</protein>
<dbReference type="Proteomes" id="UP001058074">
    <property type="component" value="Unassembled WGS sequence"/>
</dbReference>
<evidence type="ECO:0000313" key="1">
    <source>
        <dbReference type="EMBL" id="GKX68721.1"/>
    </source>
</evidence>
<organism evidence="1 2">
    <name type="scientific">Inconstantimicrobium mannanitabidum</name>
    <dbReference type="NCBI Taxonomy" id="1604901"/>
    <lineage>
        <taxon>Bacteria</taxon>
        <taxon>Bacillati</taxon>
        <taxon>Bacillota</taxon>
        <taxon>Clostridia</taxon>
        <taxon>Eubacteriales</taxon>
        <taxon>Clostridiaceae</taxon>
        <taxon>Inconstantimicrobium</taxon>
    </lineage>
</organism>
<name>A0ACB5RI11_9CLOT</name>
<comment type="caution">
    <text evidence="1">The sequence shown here is derived from an EMBL/GenBank/DDBJ whole genome shotgun (WGS) entry which is preliminary data.</text>
</comment>
<accession>A0ACB5RI11</accession>
<keyword evidence="2" id="KW-1185">Reference proteome</keyword>